<evidence type="ECO:0000313" key="3">
    <source>
        <dbReference type="EMBL" id="GMI37419.1"/>
    </source>
</evidence>
<keyword evidence="2" id="KW-0812">Transmembrane</keyword>
<keyword evidence="2" id="KW-1133">Transmembrane helix</keyword>
<sequence length="227" mass="25489">MPRGRKGVRRRSSPQLEAMNEHNSIITLLLSNSRFLLVVVAILTVYITNQGASEPHTRINQEQDGAWPFSADPEYGNVYTNEGAEDPKLHPFKEATQLGLKAAQQGDQASALGYFKLARKLDPTSSEGAMNLGVCLMRSNLLDDALNQFTEAKALHKHRDDKALETNLEAIHQHLDYRTKLRESKKQQTAQHQGQMDSAKQNGTKKKKKKKKKKTKKKDGISADKKE</sequence>
<dbReference type="OrthoDB" id="428342at2759"/>
<feature type="region of interest" description="Disordered" evidence="1">
    <location>
        <begin position="182"/>
        <end position="227"/>
    </location>
</feature>
<dbReference type="Proteomes" id="UP001165065">
    <property type="component" value="Unassembled WGS sequence"/>
</dbReference>
<feature type="compositionally biased region" description="Basic residues" evidence="1">
    <location>
        <begin position="203"/>
        <end position="217"/>
    </location>
</feature>
<dbReference type="EMBL" id="BRYA01000073">
    <property type="protein sequence ID" value="GMI37419.1"/>
    <property type="molecule type" value="Genomic_DNA"/>
</dbReference>
<dbReference type="Gene3D" id="1.25.40.10">
    <property type="entry name" value="Tetratricopeptide repeat domain"/>
    <property type="match status" value="1"/>
</dbReference>
<name>A0A9W7G683_9STRA</name>
<feature type="compositionally biased region" description="Basic and acidic residues" evidence="1">
    <location>
        <begin position="218"/>
        <end position="227"/>
    </location>
</feature>
<evidence type="ECO:0000256" key="2">
    <source>
        <dbReference type="SAM" id="Phobius"/>
    </source>
</evidence>
<dbReference type="SUPFAM" id="SSF48452">
    <property type="entry name" value="TPR-like"/>
    <property type="match status" value="1"/>
</dbReference>
<evidence type="ECO:0000313" key="4">
    <source>
        <dbReference type="Proteomes" id="UP001165065"/>
    </source>
</evidence>
<evidence type="ECO:0008006" key="5">
    <source>
        <dbReference type="Google" id="ProtNLM"/>
    </source>
</evidence>
<feature type="compositionally biased region" description="Polar residues" evidence="1">
    <location>
        <begin position="187"/>
        <end position="202"/>
    </location>
</feature>
<organism evidence="3 4">
    <name type="scientific">Triparma columacea</name>
    <dbReference type="NCBI Taxonomy" id="722753"/>
    <lineage>
        <taxon>Eukaryota</taxon>
        <taxon>Sar</taxon>
        <taxon>Stramenopiles</taxon>
        <taxon>Ochrophyta</taxon>
        <taxon>Bolidophyceae</taxon>
        <taxon>Parmales</taxon>
        <taxon>Triparmaceae</taxon>
        <taxon>Triparma</taxon>
    </lineage>
</organism>
<accession>A0A9W7G683</accession>
<evidence type="ECO:0000256" key="1">
    <source>
        <dbReference type="SAM" id="MobiDB-lite"/>
    </source>
</evidence>
<keyword evidence="4" id="KW-1185">Reference proteome</keyword>
<dbReference type="InterPro" id="IPR011990">
    <property type="entry name" value="TPR-like_helical_dom_sf"/>
</dbReference>
<proteinExistence type="predicted"/>
<feature type="transmembrane region" description="Helical" evidence="2">
    <location>
        <begin position="25"/>
        <end position="47"/>
    </location>
</feature>
<keyword evidence="2" id="KW-0472">Membrane</keyword>
<comment type="caution">
    <text evidence="3">The sequence shown here is derived from an EMBL/GenBank/DDBJ whole genome shotgun (WGS) entry which is preliminary data.</text>
</comment>
<dbReference type="AlphaFoldDB" id="A0A9W7G683"/>
<protein>
    <recommendedName>
        <fullName evidence="5">Tetratricopeptide repeat protein</fullName>
    </recommendedName>
</protein>
<reference evidence="4" key="1">
    <citation type="journal article" date="2023" name="Commun. Biol.">
        <title>Genome analysis of Parmales, the sister group of diatoms, reveals the evolutionary specialization of diatoms from phago-mixotrophs to photoautotrophs.</title>
        <authorList>
            <person name="Ban H."/>
            <person name="Sato S."/>
            <person name="Yoshikawa S."/>
            <person name="Yamada K."/>
            <person name="Nakamura Y."/>
            <person name="Ichinomiya M."/>
            <person name="Sato N."/>
            <person name="Blanc-Mathieu R."/>
            <person name="Endo H."/>
            <person name="Kuwata A."/>
            <person name="Ogata H."/>
        </authorList>
    </citation>
    <scope>NUCLEOTIDE SEQUENCE [LARGE SCALE GENOMIC DNA]</scope>
</reference>
<gene>
    <name evidence="3" type="ORF">TrCOL_g11730</name>
</gene>